<feature type="compositionally biased region" description="Polar residues" evidence="1">
    <location>
        <begin position="233"/>
        <end position="251"/>
    </location>
</feature>
<dbReference type="AlphaFoldDB" id="A0AAN9TD97"/>
<accession>A0AAN9TD97</accession>
<name>A0AAN9TD97_9HEMI</name>
<keyword evidence="3" id="KW-1185">Reference proteome</keyword>
<dbReference type="EMBL" id="JBBCAQ010000032">
    <property type="protein sequence ID" value="KAK7584000.1"/>
    <property type="molecule type" value="Genomic_DNA"/>
</dbReference>
<evidence type="ECO:0000313" key="3">
    <source>
        <dbReference type="Proteomes" id="UP001367676"/>
    </source>
</evidence>
<feature type="region of interest" description="Disordered" evidence="1">
    <location>
        <begin position="110"/>
        <end position="326"/>
    </location>
</feature>
<organism evidence="2 3">
    <name type="scientific">Parthenolecanium corni</name>
    <dbReference type="NCBI Taxonomy" id="536013"/>
    <lineage>
        <taxon>Eukaryota</taxon>
        <taxon>Metazoa</taxon>
        <taxon>Ecdysozoa</taxon>
        <taxon>Arthropoda</taxon>
        <taxon>Hexapoda</taxon>
        <taxon>Insecta</taxon>
        <taxon>Pterygota</taxon>
        <taxon>Neoptera</taxon>
        <taxon>Paraneoptera</taxon>
        <taxon>Hemiptera</taxon>
        <taxon>Sternorrhyncha</taxon>
        <taxon>Coccoidea</taxon>
        <taxon>Coccidae</taxon>
        <taxon>Parthenolecanium</taxon>
    </lineage>
</organism>
<protein>
    <submittedName>
        <fullName evidence="2">Uncharacterized protein</fullName>
    </submittedName>
</protein>
<gene>
    <name evidence="2" type="ORF">V9T40_004963</name>
</gene>
<reference evidence="2 3" key="1">
    <citation type="submission" date="2024-03" db="EMBL/GenBank/DDBJ databases">
        <title>Adaptation during the transition from Ophiocordyceps entomopathogen to insect associate is accompanied by gene loss and intensified selection.</title>
        <authorList>
            <person name="Ward C.M."/>
            <person name="Onetto C.A."/>
            <person name="Borneman A.R."/>
        </authorList>
    </citation>
    <scope>NUCLEOTIDE SEQUENCE [LARGE SCALE GENOMIC DNA]</scope>
    <source>
        <strain evidence="2">AWRI1</strain>
        <tissue evidence="2">Single Adult Female</tissue>
    </source>
</reference>
<feature type="compositionally biased region" description="Polar residues" evidence="1">
    <location>
        <begin position="112"/>
        <end position="122"/>
    </location>
</feature>
<evidence type="ECO:0000256" key="1">
    <source>
        <dbReference type="SAM" id="MobiDB-lite"/>
    </source>
</evidence>
<feature type="compositionally biased region" description="Basic and acidic residues" evidence="1">
    <location>
        <begin position="156"/>
        <end position="181"/>
    </location>
</feature>
<dbReference type="Proteomes" id="UP001367676">
    <property type="component" value="Unassembled WGS sequence"/>
</dbReference>
<feature type="compositionally biased region" description="Basic and acidic residues" evidence="1">
    <location>
        <begin position="221"/>
        <end position="232"/>
    </location>
</feature>
<comment type="caution">
    <text evidence="2">The sequence shown here is derived from an EMBL/GenBank/DDBJ whole genome shotgun (WGS) entry which is preliminary data.</text>
</comment>
<feature type="compositionally biased region" description="Basic and acidic residues" evidence="1">
    <location>
        <begin position="252"/>
        <end position="272"/>
    </location>
</feature>
<sequence>MNTARRRISIHDYPEHLNPFSENHLTFQDRRKMLADKLRKNGTWSSKISKRLSRSVSWLEKSWLTAEESHKKPTSNSRICDTVHESGYQNCEQTNGLSRTDSYLDIRHHYQDNSPNRTQLATKSDEDEPPATQSCSKPEPKRRKKRPAPLPPITDTKVEPNEKDEAVLKNNEPETDRKPELHITSTNTRTDDQNINANPVGSSNAEAVTKTCQSNSVVAAETDHEVKDDDGTSRISDSSTPSDTVPQSQCSRLERAETSKEQASERAQKQPLDEQTAECSPEEASTIVDHNQNQINAPKSQSEDVPTQSSPPTETNTDQALDENDNISCVQSTPRTTESLSMHCNGKAVMV</sequence>
<proteinExistence type="predicted"/>
<evidence type="ECO:0000313" key="2">
    <source>
        <dbReference type="EMBL" id="KAK7584000.1"/>
    </source>
</evidence>
<feature type="compositionally biased region" description="Polar residues" evidence="1">
    <location>
        <begin position="288"/>
        <end position="319"/>
    </location>
</feature>
<feature type="compositionally biased region" description="Polar residues" evidence="1">
    <location>
        <begin position="183"/>
        <end position="217"/>
    </location>
</feature>